<dbReference type="AlphaFoldDB" id="A0A8B0SKU5"/>
<reference evidence="1 3" key="1">
    <citation type="submission" date="2021-03" db="EMBL/GenBank/DDBJ databases">
        <title>Draft genome and methylome analysis of Thiotrix fructosivoruns ATCC 49748.</title>
        <authorList>
            <person name="Fomenkov A."/>
            <person name="Grabovich M.Y."/>
            <person name="Roberts R.J."/>
        </authorList>
    </citation>
    <scope>NUCLEOTIDE SEQUENCE [LARGE SCALE GENOMIC DNA]</scope>
    <source>
        <strain evidence="1 3">ATCC 49748</strain>
    </source>
</reference>
<dbReference type="EMBL" id="JAFMPM010000008">
    <property type="protein sequence ID" value="MBO0614733.1"/>
    <property type="molecule type" value="Genomic_DNA"/>
</dbReference>
<name>A0A8B0SKU5_9GAMM</name>
<organism evidence="2">
    <name type="scientific">Thiothrix fructosivorans</name>
    <dbReference type="NCBI Taxonomy" id="111770"/>
    <lineage>
        <taxon>Bacteria</taxon>
        <taxon>Pseudomonadati</taxon>
        <taxon>Pseudomonadota</taxon>
        <taxon>Gammaproteobacteria</taxon>
        <taxon>Thiotrichales</taxon>
        <taxon>Thiotrichaceae</taxon>
        <taxon>Thiothrix</taxon>
    </lineage>
</organism>
<keyword evidence="3" id="KW-1185">Reference proteome</keyword>
<gene>
    <name evidence="2" type="ORF">J1836_013080</name>
    <name evidence="1" type="ORF">J1836_17690</name>
</gene>
<sequence length="427" mass="45880">MGAPTVIKSGCIYTGGGKMGQAMDDLIKQPSICHRQPLAFTTVIRHSQYCYGLSFDHGENSMEATTKNSNWNTGKNTQILAAQHYRPSDSSSLAQQSPQYCPKNFSFADDAQLASNRSRIASLASHQANNITNSPLQGAAYAIHGDIMAGVTKRTANSLSFGTLFPTTLTNSEHASIFNKVRSLYGGDNTIQNTADIDAHAETPLFGSETFTLGDVSTTSEVSSAILGGAQLLKSVPKLASAIKDLGSKEVQIWGFRGGKGDTRSSVLNNPDPNVRAEAYTGHIGVSLDKGKTIYGFGPKVSSNETKMDVISNLKNHQTYSGVITDDSTLFRDVVAGKYDPSNAPPINLYVMTTKTPPDVMTHLNRAVNQREISGVRYGFPEATHPTETVRNCATAFGECGLSIPSKDGKLINYIPAMQDQGAKKIR</sequence>
<evidence type="ECO:0000313" key="2">
    <source>
        <dbReference type="EMBL" id="QTX09552.1"/>
    </source>
</evidence>
<proteinExistence type="predicted"/>
<evidence type="ECO:0000313" key="3">
    <source>
        <dbReference type="Proteomes" id="UP000664466"/>
    </source>
</evidence>
<protein>
    <submittedName>
        <fullName evidence="2">Uncharacterized protein</fullName>
    </submittedName>
</protein>
<dbReference type="Proteomes" id="UP000664466">
    <property type="component" value="Unassembled WGS sequence"/>
</dbReference>
<accession>A0A8B0SKU5</accession>
<dbReference type="EMBL" id="CP072748">
    <property type="protein sequence ID" value="QTX09552.1"/>
    <property type="molecule type" value="Genomic_DNA"/>
</dbReference>
<dbReference type="RefSeq" id="WP_207252437.1">
    <property type="nucleotide sequence ID" value="NZ_JAFMPM010000008.1"/>
</dbReference>
<reference evidence="2" key="2">
    <citation type="submission" date="2021-04" db="EMBL/GenBank/DDBJ databases">
        <title>Complete Genome and methylome analysis of Thiothrix fructosivorans ATCC 49748.</title>
        <authorList>
            <person name="Fomenkov A."/>
            <person name="Sun L."/>
            <person name="Vincze T."/>
            <person name="Grabovich M.Y."/>
            <person name="Roberts R.J."/>
        </authorList>
    </citation>
    <scope>NUCLEOTIDE SEQUENCE</scope>
    <source>
        <strain evidence="2">ATCC 49748</strain>
    </source>
</reference>
<evidence type="ECO:0000313" key="1">
    <source>
        <dbReference type="EMBL" id="MBO0614733.1"/>
    </source>
</evidence>